<accession>A0A481Z4V6</accession>
<protein>
    <recommendedName>
        <fullName evidence="3">Transmembrane protein</fullName>
    </recommendedName>
</protein>
<organism evidence="2">
    <name type="scientific">Pithovirus LCPAC101</name>
    <dbReference type="NCBI Taxonomy" id="2506586"/>
    <lineage>
        <taxon>Viruses</taxon>
        <taxon>Pithoviruses</taxon>
    </lineage>
</organism>
<proteinExistence type="predicted"/>
<evidence type="ECO:0000256" key="1">
    <source>
        <dbReference type="SAM" id="Phobius"/>
    </source>
</evidence>
<evidence type="ECO:0008006" key="3">
    <source>
        <dbReference type="Google" id="ProtNLM"/>
    </source>
</evidence>
<keyword evidence="1" id="KW-0812">Transmembrane</keyword>
<dbReference type="EMBL" id="MK500464">
    <property type="protein sequence ID" value="QBK90088.1"/>
    <property type="molecule type" value="Genomic_DNA"/>
</dbReference>
<keyword evidence="1" id="KW-0472">Membrane</keyword>
<reference evidence="2" key="1">
    <citation type="journal article" date="2019" name="MBio">
        <title>Virus Genomes from Deep Sea Sediments Expand the Ocean Megavirome and Support Independent Origins of Viral Gigantism.</title>
        <authorList>
            <person name="Backstrom D."/>
            <person name="Yutin N."/>
            <person name="Jorgensen S.L."/>
            <person name="Dharamshi J."/>
            <person name="Homa F."/>
            <person name="Zaremba-Niedwiedzka K."/>
            <person name="Spang A."/>
            <person name="Wolf Y.I."/>
            <person name="Koonin E.V."/>
            <person name="Ettema T.J."/>
        </authorList>
    </citation>
    <scope>NUCLEOTIDE SEQUENCE</scope>
</reference>
<keyword evidence="1" id="KW-1133">Transmembrane helix</keyword>
<feature type="transmembrane region" description="Helical" evidence="1">
    <location>
        <begin position="39"/>
        <end position="57"/>
    </location>
</feature>
<evidence type="ECO:0000313" key="2">
    <source>
        <dbReference type="EMBL" id="QBK90088.1"/>
    </source>
</evidence>
<name>A0A481Z4V6_9VIRU</name>
<gene>
    <name evidence="2" type="ORF">LCPAC101_03730</name>
</gene>
<sequence length="58" mass="6816">MIVNFYYVYFKKASYYCQYKNIKAKLLLSRKKFTLKEKLIVTIVASTVGCIIIWISGI</sequence>